<name>A0A165F0W9_9APHY</name>
<evidence type="ECO:0000256" key="1">
    <source>
        <dbReference type="SAM" id="MobiDB-lite"/>
    </source>
</evidence>
<dbReference type="EMBL" id="KV427616">
    <property type="protein sequence ID" value="KZT08132.1"/>
    <property type="molecule type" value="Genomic_DNA"/>
</dbReference>
<dbReference type="RefSeq" id="XP_040765872.1">
    <property type="nucleotide sequence ID" value="XM_040912364.1"/>
</dbReference>
<feature type="compositionally biased region" description="Low complexity" evidence="1">
    <location>
        <begin position="69"/>
        <end position="99"/>
    </location>
</feature>
<dbReference type="OrthoDB" id="3168922at2759"/>
<reference evidence="3 4" key="1">
    <citation type="journal article" date="2016" name="Mol. Biol. Evol.">
        <title>Comparative Genomics of Early-Diverging Mushroom-Forming Fungi Provides Insights into the Origins of Lignocellulose Decay Capabilities.</title>
        <authorList>
            <person name="Nagy L.G."/>
            <person name="Riley R."/>
            <person name="Tritt A."/>
            <person name="Adam C."/>
            <person name="Daum C."/>
            <person name="Floudas D."/>
            <person name="Sun H."/>
            <person name="Yadav J.S."/>
            <person name="Pangilinan J."/>
            <person name="Larsson K.H."/>
            <person name="Matsuura K."/>
            <person name="Barry K."/>
            <person name="Labutti K."/>
            <person name="Kuo R."/>
            <person name="Ohm R.A."/>
            <person name="Bhattacharya S.S."/>
            <person name="Shirouzu T."/>
            <person name="Yoshinaga Y."/>
            <person name="Martin F.M."/>
            <person name="Grigoriev I.V."/>
            <person name="Hibbett D.S."/>
        </authorList>
    </citation>
    <scope>NUCLEOTIDE SEQUENCE [LARGE SCALE GENOMIC DNA]</scope>
    <source>
        <strain evidence="3 4">93-53</strain>
    </source>
</reference>
<evidence type="ECO:0000313" key="3">
    <source>
        <dbReference type="EMBL" id="KZT08132.1"/>
    </source>
</evidence>
<dbReference type="GeneID" id="63829392"/>
<evidence type="ECO:0000256" key="2">
    <source>
        <dbReference type="SAM" id="Phobius"/>
    </source>
</evidence>
<organism evidence="3 4">
    <name type="scientific">Laetiporus sulphureus 93-53</name>
    <dbReference type="NCBI Taxonomy" id="1314785"/>
    <lineage>
        <taxon>Eukaryota</taxon>
        <taxon>Fungi</taxon>
        <taxon>Dikarya</taxon>
        <taxon>Basidiomycota</taxon>
        <taxon>Agaricomycotina</taxon>
        <taxon>Agaricomycetes</taxon>
        <taxon>Polyporales</taxon>
        <taxon>Laetiporus</taxon>
    </lineage>
</organism>
<protein>
    <submittedName>
        <fullName evidence="3">Uncharacterized protein</fullName>
    </submittedName>
</protein>
<keyword evidence="2" id="KW-0812">Transmembrane</keyword>
<gene>
    <name evidence="3" type="ORF">LAESUDRAFT_757825</name>
</gene>
<accession>A0A165F0W9</accession>
<feature type="region of interest" description="Disordered" evidence="1">
    <location>
        <begin position="69"/>
        <end position="101"/>
    </location>
</feature>
<keyword evidence="2" id="KW-1133">Transmembrane helix</keyword>
<dbReference type="AlphaFoldDB" id="A0A165F0W9"/>
<feature type="transmembrane region" description="Helical" evidence="2">
    <location>
        <begin position="157"/>
        <end position="179"/>
    </location>
</feature>
<proteinExistence type="predicted"/>
<keyword evidence="2" id="KW-0472">Membrane</keyword>
<sequence length="184" mass="20255">MPPMRRPLTPPSRDALLARRRAHSAPIARRQLATAPAMDLPANEVPQPPPEFQIFDIFDAPSRLGESSKLLRASSSSRTLPSRSSPSSSRKVSPVRSLPDPVIFDGPTRPRILQKQYEARRSHSTALGPRGSLRSLPLPEIFDGPSRLRPYARSEPFHWLATSSLLLLGLTGVVGICGWQEAKL</sequence>
<dbReference type="InParanoid" id="A0A165F0W9"/>
<dbReference type="Proteomes" id="UP000076871">
    <property type="component" value="Unassembled WGS sequence"/>
</dbReference>
<evidence type="ECO:0000313" key="4">
    <source>
        <dbReference type="Proteomes" id="UP000076871"/>
    </source>
</evidence>
<keyword evidence="4" id="KW-1185">Reference proteome</keyword>
<feature type="region of interest" description="Disordered" evidence="1">
    <location>
        <begin position="32"/>
        <end position="51"/>
    </location>
</feature>